<dbReference type="EMBL" id="RAVZ01000010">
    <property type="protein sequence ID" value="RKG93327.1"/>
    <property type="molecule type" value="Genomic_DNA"/>
</dbReference>
<dbReference type="AlphaFoldDB" id="A0A3A8JBT1"/>
<comment type="caution">
    <text evidence="1">The sequence shown here is derived from an EMBL/GenBank/DDBJ whole genome shotgun (WGS) entry which is preliminary data.</text>
</comment>
<gene>
    <name evidence="1" type="ORF">D7V88_03020</name>
</gene>
<dbReference type="InterPro" id="IPR011004">
    <property type="entry name" value="Trimer_LpxA-like_sf"/>
</dbReference>
<dbReference type="RefSeq" id="WP_120539062.1">
    <property type="nucleotide sequence ID" value="NZ_RAVZ01000010.1"/>
</dbReference>
<dbReference type="Gene3D" id="2.160.10.10">
    <property type="entry name" value="Hexapeptide repeat proteins"/>
    <property type="match status" value="1"/>
</dbReference>
<dbReference type="Proteomes" id="UP000268094">
    <property type="component" value="Unassembled WGS sequence"/>
</dbReference>
<protein>
    <submittedName>
        <fullName evidence="1">AraC family transcriptional regulator</fullName>
    </submittedName>
</protein>
<accession>A0A3A8JBT1</accession>
<proteinExistence type="predicted"/>
<evidence type="ECO:0000313" key="2">
    <source>
        <dbReference type="Proteomes" id="UP000268094"/>
    </source>
</evidence>
<keyword evidence="2" id="KW-1185">Reference proteome</keyword>
<dbReference type="SUPFAM" id="SSF51161">
    <property type="entry name" value="Trimeric LpxA-like enzymes"/>
    <property type="match status" value="1"/>
</dbReference>
<evidence type="ECO:0000313" key="1">
    <source>
        <dbReference type="EMBL" id="RKG93327.1"/>
    </source>
</evidence>
<sequence length="210" mass="21350">MQPDLDLLSALDAPRLAAGLLTIKEVLALASSGNVIFDPFSVLISRHARIGQGNVFHPCVTLTCAPTAELRLGDRNVFHTGTLLAAETGPLLIGNGNQFGEGGFTAKANSAGARIVIGDGGRYLGGASVFGQTELGSGTQVLGAITVDGCSLAGGAAFSDPDPDRRAAVLKGSGTARRLVVGVGQVIAGSGTFRLEDAKPQSFFHPKAAP</sequence>
<organism evidence="1 2">
    <name type="scientific">Corallococcus terminator</name>
    <dbReference type="NCBI Taxonomy" id="2316733"/>
    <lineage>
        <taxon>Bacteria</taxon>
        <taxon>Pseudomonadati</taxon>
        <taxon>Myxococcota</taxon>
        <taxon>Myxococcia</taxon>
        <taxon>Myxococcales</taxon>
        <taxon>Cystobacterineae</taxon>
        <taxon>Myxococcaceae</taxon>
        <taxon>Corallococcus</taxon>
    </lineage>
</organism>
<name>A0A3A8JBT1_9BACT</name>
<reference evidence="2" key="1">
    <citation type="submission" date="2018-09" db="EMBL/GenBank/DDBJ databases">
        <authorList>
            <person name="Livingstone P.G."/>
            <person name="Whitworth D.E."/>
        </authorList>
    </citation>
    <scope>NUCLEOTIDE SEQUENCE [LARGE SCALE GENOMIC DNA]</scope>
    <source>
        <strain evidence="2">CA054A</strain>
    </source>
</reference>
<dbReference type="OrthoDB" id="5504419at2"/>